<name>A0ABQ2II36_9BACT</name>
<keyword evidence="11" id="KW-1185">Reference proteome</keyword>
<reference evidence="11" key="1">
    <citation type="journal article" date="2019" name="Int. J. Syst. Evol. Microbiol.">
        <title>The Global Catalogue of Microorganisms (GCM) 10K type strain sequencing project: providing services to taxonomists for standard genome sequencing and annotation.</title>
        <authorList>
            <consortium name="The Broad Institute Genomics Platform"/>
            <consortium name="The Broad Institute Genome Sequencing Center for Infectious Disease"/>
            <person name="Wu L."/>
            <person name="Ma J."/>
        </authorList>
    </citation>
    <scope>NUCLEOTIDE SEQUENCE [LARGE SCALE GENOMIC DNA]</scope>
    <source>
        <strain evidence="11">CGMCC 1.6375</strain>
    </source>
</reference>
<evidence type="ECO:0000259" key="9">
    <source>
        <dbReference type="Pfam" id="PF01850"/>
    </source>
</evidence>
<comment type="function">
    <text evidence="8">Toxic component of a toxin-antitoxin (TA) system. An RNase.</text>
</comment>
<evidence type="ECO:0000313" key="11">
    <source>
        <dbReference type="Proteomes" id="UP000632339"/>
    </source>
</evidence>
<comment type="cofactor">
    <cofactor evidence="1 8">
        <name>Mg(2+)</name>
        <dbReference type="ChEBI" id="CHEBI:18420"/>
    </cofactor>
</comment>
<keyword evidence="6 8" id="KW-0460">Magnesium</keyword>
<evidence type="ECO:0000256" key="4">
    <source>
        <dbReference type="ARBA" id="ARBA00022723"/>
    </source>
</evidence>
<accession>A0ABQ2II36</accession>
<dbReference type="EC" id="3.1.-.-" evidence="8"/>
<comment type="similarity">
    <text evidence="7 8">Belongs to the PINc/VapC protein family.</text>
</comment>
<dbReference type="Pfam" id="PF01850">
    <property type="entry name" value="PIN"/>
    <property type="match status" value="1"/>
</dbReference>
<evidence type="ECO:0000313" key="10">
    <source>
        <dbReference type="EMBL" id="GGN09486.1"/>
    </source>
</evidence>
<dbReference type="PANTHER" id="PTHR33653:SF1">
    <property type="entry name" value="RIBONUCLEASE VAPC2"/>
    <property type="match status" value="1"/>
</dbReference>
<dbReference type="Proteomes" id="UP000632339">
    <property type="component" value="Unassembled WGS sequence"/>
</dbReference>
<feature type="binding site" evidence="8">
    <location>
        <position position="101"/>
    </location>
    <ligand>
        <name>Mg(2+)</name>
        <dbReference type="ChEBI" id="CHEBI:18420"/>
    </ligand>
</feature>
<keyword evidence="5 8" id="KW-0378">Hydrolase</keyword>
<dbReference type="SUPFAM" id="SSF88723">
    <property type="entry name" value="PIN domain-like"/>
    <property type="match status" value="1"/>
</dbReference>
<evidence type="ECO:0000256" key="6">
    <source>
        <dbReference type="ARBA" id="ARBA00022842"/>
    </source>
</evidence>
<dbReference type="InterPro" id="IPR029060">
    <property type="entry name" value="PIN-like_dom_sf"/>
</dbReference>
<proteinExistence type="inferred from homology"/>
<protein>
    <recommendedName>
        <fullName evidence="8">Ribonuclease VapC</fullName>
        <shortName evidence="8">RNase VapC</shortName>
        <ecNumber evidence="8">3.1.-.-</ecNumber>
    </recommendedName>
    <alternativeName>
        <fullName evidence="8">Toxin VapC</fullName>
    </alternativeName>
</protein>
<sequence>MNQYLLDTNICIHYLKGHFDLKKKVHQIGRINCYISEITIAELLYGVENSSPARYEENLKRVRGFELAFSSQTLPTITGFSLYAREKARLRKSGRNVGDFDLLIGATSLRYNLTLVTRNTKDFIHLAGIRLENWIDN</sequence>
<keyword evidence="2 8" id="KW-1277">Toxin-antitoxin system</keyword>
<gene>
    <name evidence="8" type="primary">vapC</name>
    <name evidence="10" type="ORF">GCM10010967_51730</name>
</gene>
<evidence type="ECO:0000256" key="5">
    <source>
        <dbReference type="ARBA" id="ARBA00022801"/>
    </source>
</evidence>
<feature type="domain" description="PIN" evidence="9">
    <location>
        <begin position="4"/>
        <end position="127"/>
    </location>
</feature>
<keyword evidence="3 8" id="KW-0540">Nuclease</keyword>
<dbReference type="InterPro" id="IPR022907">
    <property type="entry name" value="VapC_family"/>
</dbReference>
<evidence type="ECO:0000256" key="7">
    <source>
        <dbReference type="ARBA" id="ARBA00038093"/>
    </source>
</evidence>
<dbReference type="InterPro" id="IPR050556">
    <property type="entry name" value="Type_II_TA_system_RNase"/>
</dbReference>
<organism evidence="10 11">
    <name type="scientific">Dyadobacter beijingensis</name>
    <dbReference type="NCBI Taxonomy" id="365489"/>
    <lineage>
        <taxon>Bacteria</taxon>
        <taxon>Pseudomonadati</taxon>
        <taxon>Bacteroidota</taxon>
        <taxon>Cytophagia</taxon>
        <taxon>Cytophagales</taxon>
        <taxon>Spirosomataceae</taxon>
        <taxon>Dyadobacter</taxon>
    </lineage>
</organism>
<comment type="caution">
    <text evidence="10">The sequence shown here is derived from an EMBL/GenBank/DDBJ whole genome shotgun (WGS) entry which is preliminary data.</text>
</comment>
<evidence type="ECO:0000256" key="1">
    <source>
        <dbReference type="ARBA" id="ARBA00001946"/>
    </source>
</evidence>
<keyword evidence="8" id="KW-0800">Toxin</keyword>
<keyword evidence="4 8" id="KW-0479">Metal-binding</keyword>
<evidence type="ECO:0000256" key="8">
    <source>
        <dbReference type="HAMAP-Rule" id="MF_00265"/>
    </source>
</evidence>
<dbReference type="EMBL" id="BMLI01000003">
    <property type="protein sequence ID" value="GGN09486.1"/>
    <property type="molecule type" value="Genomic_DNA"/>
</dbReference>
<dbReference type="HAMAP" id="MF_00265">
    <property type="entry name" value="VapC_Nob1"/>
    <property type="match status" value="1"/>
</dbReference>
<feature type="binding site" evidence="8">
    <location>
        <position position="7"/>
    </location>
    <ligand>
        <name>Mg(2+)</name>
        <dbReference type="ChEBI" id="CHEBI:18420"/>
    </ligand>
</feature>
<dbReference type="RefSeq" id="WP_019944859.1">
    <property type="nucleotide sequence ID" value="NZ_BMLI01000003.1"/>
</dbReference>
<evidence type="ECO:0000256" key="3">
    <source>
        <dbReference type="ARBA" id="ARBA00022722"/>
    </source>
</evidence>
<dbReference type="PANTHER" id="PTHR33653">
    <property type="entry name" value="RIBONUCLEASE VAPC2"/>
    <property type="match status" value="1"/>
</dbReference>
<evidence type="ECO:0000256" key="2">
    <source>
        <dbReference type="ARBA" id="ARBA00022649"/>
    </source>
</evidence>
<dbReference type="Gene3D" id="3.40.50.1010">
    <property type="entry name" value="5'-nuclease"/>
    <property type="match status" value="1"/>
</dbReference>
<dbReference type="InterPro" id="IPR002716">
    <property type="entry name" value="PIN_dom"/>
</dbReference>